<dbReference type="EMBL" id="BART01024697">
    <property type="protein sequence ID" value="GAG91963.1"/>
    <property type="molecule type" value="Genomic_DNA"/>
</dbReference>
<evidence type="ECO:0000313" key="1">
    <source>
        <dbReference type="EMBL" id="GAG91963.1"/>
    </source>
</evidence>
<sequence>MLNFFKKRRKSEKKSSQVLINYYCPNCKNKQAVPNQTVYDFTKGKHSHPSGTTAFICTKCGSPMRPMEKEDV</sequence>
<name>X1C6F9_9ZZZZ</name>
<protein>
    <submittedName>
        <fullName evidence="1">Uncharacterized protein</fullName>
    </submittedName>
</protein>
<organism evidence="1">
    <name type="scientific">marine sediment metagenome</name>
    <dbReference type="NCBI Taxonomy" id="412755"/>
    <lineage>
        <taxon>unclassified sequences</taxon>
        <taxon>metagenomes</taxon>
        <taxon>ecological metagenomes</taxon>
    </lineage>
</organism>
<accession>X1C6F9</accession>
<dbReference type="AlphaFoldDB" id="X1C6F9"/>
<comment type="caution">
    <text evidence="1">The sequence shown here is derived from an EMBL/GenBank/DDBJ whole genome shotgun (WGS) entry which is preliminary data.</text>
</comment>
<proteinExistence type="predicted"/>
<reference evidence="1" key="1">
    <citation type="journal article" date="2014" name="Front. Microbiol.">
        <title>High frequency of phylogenetically diverse reductive dehalogenase-homologous genes in deep subseafloor sedimentary metagenomes.</title>
        <authorList>
            <person name="Kawai M."/>
            <person name="Futagami T."/>
            <person name="Toyoda A."/>
            <person name="Takaki Y."/>
            <person name="Nishi S."/>
            <person name="Hori S."/>
            <person name="Arai W."/>
            <person name="Tsubouchi T."/>
            <person name="Morono Y."/>
            <person name="Uchiyama I."/>
            <person name="Ito T."/>
            <person name="Fujiyama A."/>
            <person name="Inagaki F."/>
            <person name="Takami H."/>
        </authorList>
    </citation>
    <scope>NUCLEOTIDE SEQUENCE</scope>
    <source>
        <strain evidence="1">Expedition CK06-06</strain>
    </source>
</reference>
<gene>
    <name evidence="1" type="ORF">S01H4_44522</name>
</gene>